<feature type="compositionally biased region" description="Polar residues" evidence="1">
    <location>
        <begin position="1"/>
        <end position="14"/>
    </location>
</feature>
<feature type="region of interest" description="Disordered" evidence="1">
    <location>
        <begin position="1"/>
        <end position="36"/>
    </location>
</feature>
<reference evidence="2" key="2">
    <citation type="journal article" date="2015" name="Data Brief">
        <title>Shoot transcriptome of the giant reed, Arundo donax.</title>
        <authorList>
            <person name="Barrero R.A."/>
            <person name="Guerrero F.D."/>
            <person name="Moolhuijzen P."/>
            <person name="Goolsby J.A."/>
            <person name="Tidwell J."/>
            <person name="Bellgard S.E."/>
            <person name="Bellgard M.I."/>
        </authorList>
    </citation>
    <scope>NUCLEOTIDE SEQUENCE</scope>
    <source>
        <tissue evidence="2">Shoot tissue taken approximately 20 cm above the soil surface</tissue>
    </source>
</reference>
<organism evidence="2">
    <name type="scientific">Arundo donax</name>
    <name type="common">Giant reed</name>
    <name type="synonym">Donax arundinaceus</name>
    <dbReference type="NCBI Taxonomy" id="35708"/>
    <lineage>
        <taxon>Eukaryota</taxon>
        <taxon>Viridiplantae</taxon>
        <taxon>Streptophyta</taxon>
        <taxon>Embryophyta</taxon>
        <taxon>Tracheophyta</taxon>
        <taxon>Spermatophyta</taxon>
        <taxon>Magnoliopsida</taxon>
        <taxon>Liliopsida</taxon>
        <taxon>Poales</taxon>
        <taxon>Poaceae</taxon>
        <taxon>PACMAD clade</taxon>
        <taxon>Arundinoideae</taxon>
        <taxon>Arundineae</taxon>
        <taxon>Arundo</taxon>
    </lineage>
</organism>
<protein>
    <submittedName>
        <fullName evidence="2">Uncharacterized protein</fullName>
    </submittedName>
</protein>
<sequence>MSHSITSHSIQLRKSQIAMPKEPQFQGGDGQRFTFR</sequence>
<evidence type="ECO:0000313" key="2">
    <source>
        <dbReference type="EMBL" id="JAE03552.1"/>
    </source>
</evidence>
<accession>A0A0A9ETZ3</accession>
<reference evidence="2" key="1">
    <citation type="submission" date="2014-09" db="EMBL/GenBank/DDBJ databases">
        <authorList>
            <person name="Magalhaes I.L.F."/>
            <person name="Oliveira U."/>
            <person name="Santos F.R."/>
            <person name="Vidigal T.H.D.A."/>
            <person name="Brescovit A.D."/>
            <person name="Santos A.J."/>
        </authorList>
    </citation>
    <scope>NUCLEOTIDE SEQUENCE</scope>
    <source>
        <tissue evidence="2">Shoot tissue taken approximately 20 cm above the soil surface</tissue>
    </source>
</reference>
<proteinExistence type="predicted"/>
<dbReference type="EMBL" id="GBRH01194344">
    <property type="protein sequence ID" value="JAE03552.1"/>
    <property type="molecule type" value="Transcribed_RNA"/>
</dbReference>
<evidence type="ECO:0000256" key="1">
    <source>
        <dbReference type="SAM" id="MobiDB-lite"/>
    </source>
</evidence>
<name>A0A0A9ETZ3_ARUDO</name>
<dbReference type="AlphaFoldDB" id="A0A0A9ETZ3"/>